<accession>A0A3M8QTJ1</accession>
<dbReference type="GO" id="GO:0032297">
    <property type="term" value="P:negative regulation of DNA-templated DNA replication initiation"/>
    <property type="evidence" value="ECO:0007669"/>
    <property type="project" value="InterPro"/>
</dbReference>
<dbReference type="InterPro" id="IPR027417">
    <property type="entry name" value="P-loop_NTPase"/>
</dbReference>
<dbReference type="NCBIfam" id="TIGR03420">
    <property type="entry name" value="DnaA_homol_Hda"/>
    <property type="match status" value="1"/>
</dbReference>
<dbReference type="OrthoDB" id="5295356at2"/>
<proteinExistence type="predicted"/>
<evidence type="ECO:0000313" key="2">
    <source>
        <dbReference type="EMBL" id="RNF59599.1"/>
    </source>
</evidence>
<reference evidence="2" key="1">
    <citation type="submission" date="2018-10" db="EMBL/GenBank/DDBJ databases">
        <title>Acidithiobacillus sulfuriphilus sp. nov.: an extremely acidophilic sulfur-oxidizing chemolithotroph isolated from a neutral pH environment.</title>
        <authorList>
            <person name="Falagan C."/>
            <person name="Moya-Beltran A."/>
            <person name="Quatrini R."/>
            <person name="Johnson D.B."/>
        </authorList>
    </citation>
    <scope>NUCLEOTIDE SEQUENCE [LARGE SCALE GENOMIC DNA]</scope>
    <source>
        <strain evidence="2">CJ-2</strain>
    </source>
</reference>
<dbReference type="AlphaFoldDB" id="A0A3M8QTJ1"/>
<dbReference type="Gene3D" id="3.40.50.300">
    <property type="entry name" value="P-loop containing nucleotide triphosphate hydrolases"/>
    <property type="match status" value="1"/>
</dbReference>
<name>A0A3M8QTJ1_9PROT</name>
<protein>
    <submittedName>
        <fullName evidence="2">DnaA regulatory inactivator Hda</fullName>
    </submittedName>
</protein>
<dbReference type="CDD" id="cd00009">
    <property type="entry name" value="AAA"/>
    <property type="match status" value="1"/>
</dbReference>
<feature type="domain" description="Hda lid" evidence="1">
    <location>
        <begin position="168"/>
        <end position="232"/>
    </location>
</feature>
<dbReference type="InterPro" id="IPR017788">
    <property type="entry name" value="Hda"/>
</dbReference>
<dbReference type="EMBL" id="RIZI01000183">
    <property type="protein sequence ID" value="RNF59599.1"/>
    <property type="molecule type" value="Genomic_DNA"/>
</dbReference>
<evidence type="ECO:0000259" key="1">
    <source>
        <dbReference type="Pfam" id="PF22688"/>
    </source>
</evidence>
<dbReference type="GO" id="GO:0006270">
    <property type="term" value="P:DNA replication initiation"/>
    <property type="evidence" value="ECO:0007669"/>
    <property type="project" value="TreeGrafter"/>
</dbReference>
<dbReference type="SUPFAM" id="SSF52540">
    <property type="entry name" value="P-loop containing nucleoside triphosphate hydrolases"/>
    <property type="match status" value="1"/>
</dbReference>
<dbReference type="RefSeq" id="WP_123104926.1">
    <property type="nucleotide sequence ID" value="NZ_CP127527.1"/>
</dbReference>
<organism evidence="2">
    <name type="scientific">Acidithiobacillus sulfuriphilus</name>
    <dbReference type="NCBI Taxonomy" id="1867749"/>
    <lineage>
        <taxon>Bacteria</taxon>
        <taxon>Pseudomonadati</taxon>
        <taxon>Pseudomonadota</taxon>
        <taxon>Acidithiobacillia</taxon>
        <taxon>Acidithiobacillales</taxon>
        <taxon>Acidithiobacillaceae</taxon>
        <taxon>Acidithiobacillus</taxon>
    </lineage>
</organism>
<dbReference type="Pfam" id="PF22688">
    <property type="entry name" value="Hda_lid"/>
    <property type="match status" value="1"/>
</dbReference>
<gene>
    <name evidence="2" type="primary">hda</name>
    <name evidence="2" type="ORF">EC580_10805</name>
</gene>
<comment type="caution">
    <text evidence="2">The sequence shown here is derived from an EMBL/GenBank/DDBJ whole genome shotgun (WGS) entry which is preliminary data.</text>
</comment>
<sequence>MNTDGQLVLPLGLRPQPLLQHFSTLGNEEAVAAVRQMLSSPGPRCLYLSGPGGSGKSHLLQGAALAAGPWSPYLDLADWARHGAAPSVQEALQSLGSAVLLCLDGVDAVAGKRPWEELLFALYNERLQSQRPLLIAGRLGPRSAPWRLADWGSRCSACLHYALHLPDDEQRLAILQQMARQRGLFLREDAAYYLLRHWTRDLGQLEQIIEQLDNQSWARQRELSIPFIRSCLTAAGQGAHLPEEGASR</sequence>
<dbReference type="PANTHER" id="PTHR30050">
    <property type="entry name" value="CHROMOSOMAL REPLICATION INITIATOR PROTEIN DNAA"/>
    <property type="match status" value="1"/>
</dbReference>
<dbReference type="Gene3D" id="1.10.8.60">
    <property type="match status" value="1"/>
</dbReference>
<dbReference type="PANTHER" id="PTHR30050:SF5">
    <property type="entry name" value="DNAA REGULATORY INACTIVATOR HDA"/>
    <property type="match status" value="1"/>
</dbReference>
<dbReference type="InterPro" id="IPR055199">
    <property type="entry name" value="Hda_lid"/>
</dbReference>